<name>K4KJ06_SIMAS</name>
<dbReference type="Gene3D" id="3.30.1780.10">
    <property type="entry name" value="ornithine cyclodeaminase, domain 1"/>
    <property type="match status" value="1"/>
</dbReference>
<gene>
    <name evidence="2" type="ordered locus">M5M_03795</name>
</gene>
<dbReference type="InterPro" id="IPR036291">
    <property type="entry name" value="NAD(P)-bd_dom_sf"/>
</dbReference>
<dbReference type="GO" id="GO:0019752">
    <property type="term" value="P:carboxylic acid metabolic process"/>
    <property type="evidence" value="ECO:0007669"/>
    <property type="project" value="UniProtKB-ARBA"/>
</dbReference>
<dbReference type="FunFam" id="3.40.50.720:FF:000311">
    <property type="entry name" value="Ornithine cyclodeaminase"/>
    <property type="match status" value="1"/>
</dbReference>
<dbReference type="InterPro" id="IPR003462">
    <property type="entry name" value="ODC_Mu_crystall"/>
</dbReference>
<dbReference type="OrthoDB" id="9809203at2"/>
<dbReference type="PIRSF" id="PIRSF001439">
    <property type="entry name" value="CryM"/>
    <property type="match status" value="1"/>
</dbReference>
<dbReference type="Proteomes" id="UP000000466">
    <property type="component" value="Chromosome"/>
</dbReference>
<dbReference type="SUPFAM" id="SSF51735">
    <property type="entry name" value="NAD(P)-binding Rossmann-fold domains"/>
    <property type="match status" value="1"/>
</dbReference>
<dbReference type="STRING" id="1117647.M5M_03795"/>
<dbReference type="GO" id="GO:0016491">
    <property type="term" value="F:oxidoreductase activity"/>
    <property type="evidence" value="ECO:0007669"/>
    <property type="project" value="UniProtKB-ARBA"/>
</dbReference>
<dbReference type="AlphaFoldDB" id="K4KJ06"/>
<dbReference type="EC" id="4.3.1.12" evidence="2"/>
<dbReference type="PANTHER" id="PTHR13812">
    <property type="entry name" value="KETIMINE REDUCTASE MU-CRYSTALLIN"/>
    <property type="match status" value="1"/>
</dbReference>
<dbReference type="Gene3D" id="3.40.50.720">
    <property type="entry name" value="NAD(P)-binding Rossmann-like Domain"/>
    <property type="match status" value="1"/>
</dbReference>
<dbReference type="GO" id="GO:0005737">
    <property type="term" value="C:cytoplasm"/>
    <property type="evidence" value="ECO:0007669"/>
    <property type="project" value="TreeGrafter"/>
</dbReference>
<evidence type="ECO:0000313" key="3">
    <source>
        <dbReference type="Proteomes" id="UP000000466"/>
    </source>
</evidence>
<accession>K4KJ06</accession>
<dbReference type="RefSeq" id="WP_015046141.1">
    <property type="nucleotide sequence ID" value="NC_018868.3"/>
</dbReference>
<protein>
    <submittedName>
        <fullName evidence="2">Ornithine cyclodeaminase</fullName>
        <ecNumber evidence="2">4.3.1.12</ecNumber>
    </submittedName>
</protein>
<dbReference type="eggNOG" id="COG2423">
    <property type="taxonomic scope" value="Bacteria"/>
</dbReference>
<dbReference type="Pfam" id="PF02423">
    <property type="entry name" value="OCD_Mu_crystall"/>
    <property type="match status" value="1"/>
</dbReference>
<proteinExistence type="inferred from homology"/>
<dbReference type="KEGG" id="saga:M5M_03795"/>
<dbReference type="GO" id="GO:0008473">
    <property type="term" value="F:ornithine cyclodeaminase activity"/>
    <property type="evidence" value="ECO:0007669"/>
    <property type="project" value="UniProtKB-EC"/>
</dbReference>
<dbReference type="PANTHER" id="PTHR13812:SF19">
    <property type="entry name" value="KETIMINE REDUCTASE MU-CRYSTALLIN"/>
    <property type="match status" value="1"/>
</dbReference>
<reference evidence="2 3" key="1">
    <citation type="journal article" date="2013" name="Genome Announc.">
        <title>Complete genome sequence of Simiduia agarivorans SA1(T), a marine bacterium able to degrade a variety of polysaccharides.</title>
        <authorList>
            <person name="Lin S.Y."/>
            <person name="Shieh W.Y."/>
            <person name="Chen J.S."/>
            <person name="Tang S.L."/>
        </authorList>
    </citation>
    <scope>NUCLEOTIDE SEQUENCE [LARGE SCALE GENOMIC DNA]</scope>
    <source>
        <strain evidence="3">DSM 21679 / JCM 13881 / BCRC 17597 / SA1</strain>
    </source>
</reference>
<dbReference type="NCBIfam" id="NF004793">
    <property type="entry name" value="PRK06141.1"/>
    <property type="match status" value="1"/>
</dbReference>
<comment type="similarity">
    <text evidence="1">Belongs to the ornithine cyclodeaminase/mu-crystallin family.</text>
</comment>
<organism evidence="2 3">
    <name type="scientific">Simiduia agarivorans (strain DSM 21679 / JCM 13881 / BCRC 17597 / SA1)</name>
    <dbReference type="NCBI Taxonomy" id="1117647"/>
    <lineage>
        <taxon>Bacteria</taxon>
        <taxon>Pseudomonadati</taxon>
        <taxon>Pseudomonadota</taxon>
        <taxon>Gammaproteobacteria</taxon>
        <taxon>Cellvibrionales</taxon>
        <taxon>Cellvibrionaceae</taxon>
        <taxon>Simiduia</taxon>
    </lineage>
</organism>
<dbReference type="HOGENOM" id="CLU_042088_1_2_6"/>
<dbReference type="InterPro" id="IPR023401">
    <property type="entry name" value="ODC_N"/>
</dbReference>
<dbReference type="EMBL" id="CP003746">
    <property type="protein sequence ID" value="AFU97968.1"/>
    <property type="molecule type" value="Genomic_DNA"/>
</dbReference>
<keyword evidence="3" id="KW-1185">Reference proteome</keyword>
<evidence type="ECO:0000256" key="1">
    <source>
        <dbReference type="ARBA" id="ARBA00008903"/>
    </source>
</evidence>
<sequence length="314" mass="34538">MHTINGSTVEQSLTFPSLISALDQGLAAPFHMPQRQLFHLNKHAAYNQDFALLPCWSERLIAVKAFTYFPGNAERGLGGLHSQVLLFDRRTGESLACIDGRCLTHWRTAAVSALASRYLSNPDSKTLLVLGTGNLVPYLVRAHCHIRPLDKVIIWGRNEQKSARLANLLNTELEKVAVCSHLDIEQAAQDADIIVSATGSPLPLLFGNWIQPGTHVDLLGNHNPDQRECDTALIKRARCFADSLDNVRHEAGEYLLALNEGAIESTHFSSELADLVRGKCPGRTSLQEITLFKSVGMAIADLLTAGLVLERQFK</sequence>
<keyword evidence="2" id="KW-0456">Lyase</keyword>
<evidence type="ECO:0000313" key="2">
    <source>
        <dbReference type="EMBL" id="AFU97968.1"/>
    </source>
</evidence>